<accession>A0A6L8LMH1</accession>
<dbReference type="RefSeq" id="WP_160974678.1">
    <property type="nucleotide sequence ID" value="NZ_WWEN01000007.1"/>
</dbReference>
<gene>
    <name evidence="2" type="ORF">GR167_15745</name>
</gene>
<feature type="region of interest" description="Disordered" evidence="1">
    <location>
        <begin position="97"/>
        <end position="120"/>
    </location>
</feature>
<protein>
    <submittedName>
        <fullName evidence="2">Uncharacterized protein</fullName>
    </submittedName>
</protein>
<evidence type="ECO:0000313" key="3">
    <source>
        <dbReference type="Proteomes" id="UP000479043"/>
    </source>
</evidence>
<dbReference type="EMBL" id="WWEN01000007">
    <property type="protein sequence ID" value="MYM56773.1"/>
    <property type="molecule type" value="Genomic_DNA"/>
</dbReference>
<evidence type="ECO:0000313" key="2">
    <source>
        <dbReference type="EMBL" id="MYM56773.1"/>
    </source>
</evidence>
<name>A0A6L8LMH1_9RHOB</name>
<reference evidence="2 3" key="1">
    <citation type="submission" date="2020-01" db="EMBL/GenBank/DDBJ databases">
        <authorList>
            <person name="Chen S."/>
        </authorList>
    </citation>
    <scope>NUCLEOTIDE SEQUENCE [LARGE SCALE GENOMIC DNA]</scope>
    <source>
        <strain evidence="2 3">GS-10</strain>
    </source>
</reference>
<dbReference type="Proteomes" id="UP000479043">
    <property type="component" value="Unassembled WGS sequence"/>
</dbReference>
<evidence type="ECO:0000256" key="1">
    <source>
        <dbReference type="SAM" id="MobiDB-lite"/>
    </source>
</evidence>
<proteinExistence type="predicted"/>
<keyword evidence="3" id="KW-1185">Reference proteome</keyword>
<comment type="caution">
    <text evidence="2">The sequence shown here is derived from an EMBL/GenBank/DDBJ whole genome shotgun (WGS) entry which is preliminary data.</text>
</comment>
<sequence>MPTFLPKEVLAGLEAARQRDRKRNGRMLVEADGKTYRVISFWEGGFALDAENAPHLRGFVDLYDRGQHLYQCLIIASGEEDGRMIYEFKRLTAIQDRPPQDFAPEKGDRIALPLPSDLPL</sequence>
<dbReference type="AlphaFoldDB" id="A0A6L8LMH1"/>
<organism evidence="2 3">
    <name type="scientific">Thalassovita mangrovi</name>
    <dbReference type="NCBI Taxonomy" id="2692236"/>
    <lineage>
        <taxon>Bacteria</taxon>
        <taxon>Pseudomonadati</taxon>
        <taxon>Pseudomonadota</taxon>
        <taxon>Alphaproteobacteria</taxon>
        <taxon>Rhodobacterales</taxon>
        <taxon>Roseobacteraceae</taxon>
        <taxon>Thalassovita</taxon>
    </lineage>
</organism>